<dbReference type="GO" id="GO:0019684">
    <property type="term" value="P:photosynthesis, light reaction"/>
    <property type="evidence" value="ECO:0007669"/>
    <property type="project" value="InterPro"/>
</dbReference>
<dbReference type="Proteomes" id="UP000606991">
    <property type="component" value="Unassembled WGS sequence"/>
</dbReference>
<dbReference type="PANTHER" id="PTHR36505">
    <property type="entry name" value="BLR1072 PROTEIN"/>
    <property type="match status" value="1"/>
</dbReference>
<gene>
    <name evidence="3" type="ORF">JF886_01630</name>
</gene>
<dbReference type="GO" id="GO:0030077">
    <property type="term" value="C:plasma membrane light-harvesting complex"/>
    <property type="evidence" value="ECO:0007669"/>
    <property type="project" value="InterPro"/>
</dbReference>
<name>A0A934MYH2_9BACT</name>
<evidence type="ECO:0000259" key="2">
    <source>
        <dbReference type="Pfam" id="PF05239"/>
    </source>
</evidence>
<accession>A0A934MYH2</accession>
<dbReference type="InterPro" id="IPR014747">
    <property type="entry name" value="Bac_photo_RC_H_C"/>
</dbReference>
<dbReference type="InterPro" id="IPR011033">
    <property type="entry name" value="PRC_barrel-like_sf"/>
</dbReference>
<dbReference type="PANTHER" id="PTHR36505:SF1">
    <property type="entry name" value="BLR1072 PROTEIN"/>
    <property type="match status" value="1"/>
</dbReference>
<evidence type="ECO:0000313" key="3">
    <source>
        <dbReference type="EMBL" id="MBJ7593555.1"/>
    </source>
</evidence>
<organism evidence="3 4">
    <name type="scientific">Candidatus Aeolococcus gillhamiae</name>
    <dbReference type="NCBI Taxonomy" id="3127015"/>
    <lineage>
        <taxon>Bacteria</taxon>
        <taxon>Bacillati</taxon>
        <taxon>Candidatus Dormiibacterota</taxon>
        <taxon>Candidatus Dormibacteria</taxon>
        <taxon>Candidatus Aeolococcales</taxon>
        <taxon>Candidatus Aeolococcaceae</taxon>
        <taxon>Candidatus Aeolococcus</taxon>
    </lineage>
</organism>
<evidence type="ECO:0000256" key="1">
    <source>
        <dbReference type="SAM" id="MobiDB-lite"/>
    </source>
</evidence>
<protein>
    <submittedName>
        <fullName evidence="3">PRC-barrel domain-containing protein</fullName>
    </submittedName>
</protein>
<feature type="region of interest" description="Disordered" evidence="1">
    <location>
        <begin position="1"/>
        <end position="22"/>
    </location>
</feature>
<proteinExistence type="predicted"/>
<dbReference type="EMBL" id="JAEKNS010000025">
    <property type="protein sequence ID" value="MBJ7593555.1"/>
    <property type="molecule type" value="Genomic_DNA"/>
</dbReference>
<reference evidence="3 4" key="1">
    <citation type="submission" date="2020-10" db="EMBL/GenBank/DDBJ databases">
        <title>Ca. Dormibacterota MAGs.</title>
        <authorList>
            <person name="Montgomery K."/>
        </authorList>
    </citation>
    <scope>NUCLEOTIDE SEQUENCE [LARGE SCALE GENOMIC DNA]</scope>
    <source>
        <strain evidence="3">SC8812_S17_18</strain>
    </source>
</reference>
<dbReference type="Gene3D" id="3.90.50.10">
    <property type="entry name" value="Photosynthetic Reaction Center, subunit H, domain 2"/>
    <property type="match status" value="1"/>
</dbReference>
<evidence type="ECO:0000313" key="4">
    <source>
        <dbReference type="Proteomes" id="UP000606991"/>
    </source>
</evidence>
<dbReference type="SUPFAM" id="SSF50346">
    <property type="entry name" value="PRC-barrel domain"/>
    <property type="match status" value="1"/>
</dbReference>
<dbReference type="AlphaFoldDB" id="A0A934MYH2"/>
<sequence length="139" mass="15685">MTTQDNFSLTKLSDSGETVANTSDDIRGRKVKDKDSQDLGKVDDLLIDDEERKVRFLLVEHGGFLGVGETKSFIPVDAITRITADEVHINHSRDHVARAPRYDPDLVNSRTYHAGIYDHYGYMPFWGAGYSYPIFPHVA</sequence>
<dbReference type="InterPro" id="IPR027275">
    <property type="entry name" value="PRC-brl_dom"/>
</dbReference>
<comment type="caution">
    <text evidence="3">The sequence shown here is derived from an EMBL/GenBank/DDBJ whole genome shotgun (WGS) entry which is preliminary data.</text>
</comment>
<dbReference type="Pfam" id="PF05239">
    <property type="entry name" value="PRC"/>
    <property type="match status" value="1"/>
</dbReference>
<feature type="domain" description="PRC-barrel" evidence="2">
    <location>
        <begin position="23"/>
        <end position="94"/>
    </location>
</feature>
<dbReference type="RefSeq" id="WP_337308941.1">
    <property type="nucleotide sequence ID" value="NZ_JAEKNS010000025.1"/>
</dbReference>